<dbReference type="Proteomes" id="UP000615796">
    <property type="component" value="Unassembled WGS sequence"/>
</dbReference>
<dbReference type="EMBL" id="JACRUP010000008">
    <property type="protein sequence ID" value="MBC5851701.1"/>
    <property type="molecule type" value="Genomic_DNA"/>
</dbReference>
<dbReference type="InterPro" id="IPR021482">
    <property type="entry name" value="DUF3135"/>
</dbReference>
<name>A0A9X0RAB9_VIBME</name>
<feature type="region of interest" description="Disordered" evidence="1">
    <location>
        <begin position="92"/>
        <end position="113"/>
    </location>
</feature>
<dbReference type="Pfam" id="PF11333">
    <property type="entry name" value="DUF3135"/>
    <property type="match status" value="1"/>
</dbReference>
<evidence type="ECO:0000256" key="1">
    <source>
        <dbReference type="SAM" id="MobiDB-lite"/>
    </source>
</evidence>
<reference evidence="2" key="1">
    <citation type="submission" date="2020-08" db="EMBL/GenBank/DDBJ databases">
        <title>Genome Sequencing and Pan-Genome Analysis of Migratory bird Vibrio Strains, Inner Mongolia.</title>
        <authorList>
            <person name="Zheng L."/>
        </authorList>
    </citation>
    <scope>NUCLEOTIDE SEQUENCE</scope>
    <source>
        <strain evidence="2">M13F</strain>
    </source>
</reference>
<sequence>MSRSPSPIQVLPSFDELVLLAEQNPEAFSSLKQSLCDELIDSASAIMQERLRAQQNHIDRILSRCKNPHHANVKLMQELSVQMIKFRGALEGDSKPTTSAQIIPFQARHDDWR</sequence>
<organism evidence="2 3">
    <name type="scientific">Vibrio metschnikovii</name>
    <dbReference type="NCBI Taxonomy" id="28172"/>
    <lineage>
        <taxon>Bacteria</taxon>
        <taxon>Pseudomonadati</taxon>
        <taxon>Pseudomonadota</taxon>
        <taxon>Gammaproteobacteria</taxon>
        <taxon>Vibrionales</taxon>
        <taxon>Vibrionaceae</taxon>
        <taxon>Vibrio</taxon>
    </lineage>
</organism>
<proteinExistence type="predicted"/>
<dbReference type="RefSeq" id="WP_040903928.1">
    <property type="nucleotide sequence ID" value="NZ_CAWQLT010000045.1"/>
</dbReference>
<gene>
    <name evidence="2" type="ORF">H8Q88_12390</name>
</gene>
<evidence type="ECO:0000313" key="2">
    <source>
        <dbReference type="EMBL" id="MBC5851701.1"/>
    </source>
</evidence>
<keyword evidence="3" id="KW-1185">Reference proteome</keyword>
<protein>
    <submittedName>
        <fullName evidence="2">DUF3135 domain-containing protein</fullName>
    </submittedName>
</protein>
<dbReference type="AlphaFoldDB" id="A0A9X0RAB9"/>
<accession>A0A9X0RAB9</accession>
<evidence type="ECO:0000313" key="3">
    <source>
        <dbReference type="Proteomes" id="UP000615796"/>
    </source>
</evidence>
<dbReference type="GeneID" id="79888858"/>
<comment type="caution">
    <text evidence="2">The sequence shown here is derived from an EMBL/GenBank/DDBJ whole genome shotgun (WGS) entry which is preliminary data.</text>
</comment>
<dbReference type="OrthoDB" id="5917239at2"/>